<feature type="domain" description="Bacterial toxin 50" evidence="2">
    <location>
        <begin position="417"/>
        <end position="504"/>
    </location>
</feature>
<evidence type="ECO:0000313" key="3">
    <source>
        <dbReference type="EMBL" id="ODV55457.1"/>
    </source>
</evidence>
<dbReference type="InterPro" id="IPR029100">
    <property type="entry name" value="Ntox50"/>
</dbReference>
<dbReference type="EMBL" id="MECQ01000001">
    <property type="protein sequence ID" value="ODV55457.1"/>
    <property type="molecule type" value="Genomic_DNA"/>
</dbReference>
<dbReference type="NCBIfam" id="TIGR01641">
    <property type="entry name" value="phageSPP1_gp7"/>
    <property type="match status" value="1"/>
</dbReference>
<dbReference type="RefSeq" id="WP_069480543.1">
    <property type="nucleotide sequence ID" value="NZ_KV766182.1"/>
</dbReference>
<dbReference type="Proteomes" id="UP000094784">
    <property type="component" value="Unassembled WGS sequence"/>
</dbReference>
<dbReference type="InterPro" id="IPR006528">
    <property type="entry name" value="Phage_head_morphogenesis_dom"/>
</dbReference>
<dbReference type="Pfam" id="PF04233">
    <property type="entry name" value="Phage_Mu_F"/>
    <property type="match status" value="1"/>
</dbReference>
<evidence type="ECO:0008006" key="5">
    <source>
        <dbReference type="Google" id="ProtNLM"/>
    </source>
</evidence>
<evidence type="ECO:0000313" key="4">
    <source>
        <dbReference type="Proteomes" id="UP000094784"/>
    </source>
</evidence>
<evidence type="ECO:0000259" key="2">
    <source>
        <dbReference type="Pfam" id="PF15542"/>
    </source>
</evidence>
<proteinExistence type="predicted"/>
<comment type="caution">
    <text evidence="3">The sequence shown here is derived from an EMBL/GenBank/DDBJ whole genome shotgun (WGS) entry which is preliminary data.</text>
</comment>
<dbReference type="AlphaFoldDB" id="A0A1E4R4S3"/>
<name>A0A1E4R4S3_9BACI</name>
<accession>A0A1E4R4S3</accession>
<protein>
    <recommendedName>
        <fullName evidence="5">Phage head morphogenesis protein</fullName>
    </recommendedName>
</protein>
<evidence type="ECO:0000259" key="1">
    <source>
        <dbReference type="Pfam" id="PF04233"/>
    </source>
</evidence>
<gene>
    <name evidence="3" type="ORF">BG258_05840</name>
</gene>
<sequence length="508" mass="59394">MTKSRDYWRKRFELLEDAQNRKAVSYYKDLEKAYVQTMGEIEKDIARWYQRFAKNNEISLDEAKQLLKSDELREFRWTVDEYIDYGKKNAINQKWMKQLENASSRVHISRLESLQLQLQQHVEKLYGGQIKGFEQLMKEAYQTQYYHTAYEIQKAFEIGFTLQALDENLLTKVISKPWTADGQTFSQKIWRDRNLLLDTLHTELIQSMARGEAPDRMISSIARKMNTSRSNAARLVLTESAFFSASAQKDAFGELDVERYEIIATLDSRTSSICQSMDGKVFKLADFVPGVTANPFHPRCRTTTAPWFEDDYSERIARDLDGKTYYVPSNMKYQEWFQTQIQKHGKEKIDRNKKMQRNLTTDKEQYNKYKKILGQNTPKSFDEFQNIKYSNGNEWNKLQDNLYVKANLQNGTFGNLINPEKQAPHMDSTQTEGKSYFFDTVDVQKILDQYAGTGIVEKDRHGKRTVKEVVVLDRIIGVAVSNNGTYETNKLKIHHSKKRTHLVPIKPE</sequence>
<feature type="domain" description="Phage head morphogenesis" evidence="1">
    <location>
        <begin position="199"/>
        <end position="304"/>
    </location>
</feature>
<dbReference type="Pfam" id="PF15542">
    <property type="entry name" value="Ntox50"/>
    <property type="match status" value="1"/>
</dbReference>
<organism evidence="3 4">
    <name type="scientific">Lysinibacillus fusiformis</name>
    <dbReference type="NCBI Taxonomy" id="28031"/>
    <lineage>
        <taxon>Bacteria</taxon>
        <taxon>Bacillati</taxon>
        <taxon>Bacillota</taxon>
        <taxon>Bacilli</taxon>
        <taxon>Bacillales</taxon>
        <taxon>Bacillaceae</taxon>
        <taxon>Lysinibacillus</taxon>
    </lineage>
</organism>
<reference evidence="3 4" key="1">
    <citation type="submission" date="2016-09" db="EMBL/GenBank/DDBJ databases">
        <title>Draft genome sequence of the soil isolate, Lysinibacillus fusiformis M5, a potential hypoxanthine producer.</title>
        <authorList>
            <person name="Gallegos-Monterrosa R."/>
            <person name="Maroti G."/>
            <person name="Balint B."/>
            <person name="Kovacs A.T."/>
        </authorList>
    </citation>
    <scope>NUCLEOTIDE SEQUENCE [LARGE SCALE GENOMIC DNA]</scope>
    <source>
        <strain evidence="3 4">M5</strain>
    </source>
</reference>